<dbReference type="GO" id="GO:0016491">
    <property type="term" value="F:oxidoreductase activity"/>
    <property type="evidence" value="ECO:0007669"/>
    <property type="project" value="UniProtKB-KW"/>
</dbReference>
<keyword evidence="4" id="KW-0813">Transport</keyword>
<keyword evidence="10" id="KW-0406">Ion transport</keyword>
<dbReference type="FunFam" id="1.20.1050.10:FF:000001">
    <property type="entry name" value="Chloride intracellular channel 2"/>
    <property type="match status" value="1"/>
</dbReference>
<dbReference type="PANTHER" id="PTHR45476">
    <property type="entry name" value="CHLORIDE INTRACELLULAR CHANNEL PROTEIN 6-RELATED"/>
    <property type="match status" value="1"/>
</dbReference>
<evidence type="ECO:0000256" key="12">
    <source>
        <dbReference type="ARBA" id="ARBA00024167"/>
    </source>
</evidence>
<feature type="region of interest" description="Disordered" evidence="14">
    <location>
        <begin position="645"/>
        <end position="671"/>
    </location>
</feature>
<dbReference type="PANTHER" id="PTHR45476:SF1">
    <property type="entry name" value="CHLORIDE INTRACELLULAR CHANNEL PROTEIN 6"/>
    <property type="match status" value="1"/>
</dbReference>
<keyword evidence="7" id="KW-1133">Transmembrane helix</keyword>
<feature type="region of interest" description="Disordered" evidence="14">
    <location>
        <begin position="595"/>
        <end position="632"/>
    </location>
</feature>
<feature type="compositionally biased region" description="Basic and acidic residues" evidence="14">
    <location>
        <begin position="96"/>
        <end position="107"/>
    </location>
</feature>
<dbReference type="InterPro" id="IPR002946">
    <property type="entry name" value="CLIC"/>
</dbReference>
<evidence type="ECO:0000256" key="3">
    <source>
        <dbReference type="ARBA" id="ARBA00007655"/>
    </source>
</evidence>
<evidence type="ECO:0000256" key="1">
    <source>
        <dbReference type="ARBA" id="ARBA00004167"/>
    </source>
</evidence>
<dbReference type="AlphaFoldDB" id="A0AAV6RCC3"/>
<evidence type="ECO:0000313" key="17">
    <source>
        <dbReference type="Proteomes" id="UP000693946"/>
    </source>
</evidence>
<evidence type="ECO:0000313" key="16">
    <source>
        <dbReference type="EMBL" id="KAG7502833.1"/>
    </source>
</evidence>
<feature type="compositionally biased region" description="Basic and acidic residues" evidence="14">
    <location>
        <begin position="158"/>
        <end position="190"/>
    </location>
</feature>
<comment type="catalytic activity">
    <reaction evidence="12">
        <text>chloride(in) = chloride(out)</text>
        <dbReference type="Rhea" id="RHEA:29823"/>
        <dbReference type="ChEBI" id="CHEBI:17996"/>
    </reaction>
</comment>
<keyword evidence="11" id="KW-0868">Chloride</keyword>
<reference evidence="16 17" key="1">
    <citation type="journal article" date="2021" name="Sci. Rep.">
        <title>Chromosome anchoring in Senegalese sole (Solea senegalensis) reveals sex-associated markers and genome rearrangements in flatfish.</title>
        <authorList>
            <person name="Guerrero-Cozar I."/>
            <person name="Gomez-Garrido J."/>
            <person name="Berbel C."/>
            <person name="Martinez-Blanch J.F."/>
            <person name="Alioto T."/>
            <person name="Claros M.G."/>
            <person name="Gagnaire P.A."/>
            <person name="Manchado M."/>
        </authorList>
    </citation>
    <scope>NUCLEOTIDE SEQUENCE [LARGE SCALE GENOMIC DNA]</scope>
    <source>
        <strain evidence="16">Sse05_10M</strain>
    </source>
</reference>
<evidence type="ECO:0000256" key="10">
    <source>
        <dbReference type="ARBA" id="ARBA00023173"/>
    </source>
</evidence>
<gene>
    <name evidence="16" type="ORF">JOB18_027214</name>
</gene>
<feature type="compositionally biased region" description="Polar residues" evidence="14">
    <location>
        <begin position="1"/>
        <end position="11"/>
    </location>
</feature>
<dbReference type="CDD" id="cd03061">
    <property type="entry name" value="GST_N_CLIC"/>
    <property type="match status" value="1"/>
</dbReference>
<dbReference type="GO" id="GO:0005254">
    <property type="term" value="F:chloride channel activity"/>
    <property type="evidence" value="ECO:0007669"/>
    <property type="project" value="UniProtKB-KW"/>
</dbReference>
<feature type="compositionally biased region" description="Basic and acidic residues" evidence="14">
    <location>
        <begin position="657"/>
        <end position="671"/>
    </location>
</feature>
<protein>
    <recommendedName>
        <fullName evidence="15">GST C-terminal domain-containing protein</fullName>
    </recommendedName>
</protein>
<name>A0AAV6RCC3_SOLSE</name>
<evidence type="ECO:0000256" key="11">
    <source>
        <dbReference type="ARBA" id="ARBA00023214"/>
    </source>
</evidence>
<keyword evidence="10" id="KW-0407">Ion channel</keyword>
<feature type="region of interest" description="Disordered" evidence="14">
    <location>
        <begin position="472"/>
        <end position="501"/>
    </location>
</feature>
<evidence type="ECO:0000256" key="8">
    <source>
        <dbReference type="ARBA" id="ARBA00023002"/>
    </source>
</evidence>
<feature type="coiled-coil region" evidence="13">
    <location>
        <begin position="25"/>
        <end position="52"/>
    </location>
</feature>
<feature type="compositionally biased region" description="Polar residues" evidence="14">
    <location>
        <begin position="196"/>
        <end position="211"/>
    </location>
</feature>
<dbReference type="SFLD" id="SFLDG00358">
    <property type="entry name" value="Main_(cytGST)"/>
    <property type="match status" value="1"/>
</dbReference>
<evidence type="ECO:0000256" key="14">
    <source>
        <dbReference type="SAM" id="MobiDB-lite"/>
    </source>
</evidence>
<organism evidence="16 17">
    <name type="scientific">Solea senegalensis</name>
    <name type="common">Senegalese sole</name>
    <dbReference type="NCBI Taxonomy" id="28829"/>
    <lineage>
        <taxon>Eukaryota</taxon>
        <taxon>Metazoa</taxon>
        <taxon>Chordata</taxon>
        <taxon>Craniata</taxon>
        <taxon>Vertebrata</taxon>
        <taxon>Euteleostomi</taxon>
        <taxon>Actinopterygii</taxon>
        <taxon>Neopterygii</taxon>
        <taxon>Teleostei</taxon>
        <taxon>Neoteleostei</taxon>
        <taxon>Acanthomorphata</taxon>
        <taxon>Carangaria</taxon>
        <taxon>Pleuronectiformes</taxon>
        <taxon>Pleuronectoidei</taxon>
        <taxon>Soleidae</taxon>
        <taxon>Solea</taxon>
    </lineage>
</organism>
<evidence type="ECO:0000259" key="15">
    <source>
        <dbReference type="PROSITE" id="PS50405"/>
    </source>
</evidence>
<feature type="compositionally biased region" description="Polar residues" evidence="14">
    <location>
        <begin position="287"/>
        <end position="304"/>
    </location>
</feature>
<proteinExistence type="inferred from homology"/>
<dbReference type="Pfam" id="PF22441">
    <property type="entry name" value="CLIC-like_N"/>
    <property type="match status" value="1"/>
</dbReference>
<sequence>MAQSGSYPNQDPSHRAIVHSPLGICSDLDTQIRREDEEGEEEEDEVELAEEVGEDVLMMAETGVRQANVESGPQGESREVRMIQVDLVPNGVIGDGEERGDTLKENGEGGEENVDEEHATEREGPGEGEEESEDTITLIESPCQLSASSIFHQEQVISEKEDINAEDNKQEANKECSETMAKEEKIKEGGDGLENQIVSNATDAETLQESSVFEDESEEHKEFSTDDTNSNLFANSEMMKTLEEQSSEVIPAATGTGASVDSQCELCQTTVDANGNTIVDTQTNKFTSENQDGMKNTDEMNNPESGKPELEKTNNYMCHWDSMKINTGDERPNNFMIDGMSTSDHVLDVGGKENLNIDMQEFLPPEGLLMAEEQNEETRLGGIDLKEVGEAQQVEVNTQDGRRTLEEERKTGDFAVGELMGDGEMQNESTASLENQCLVGPPEQAVQCTQEVPSDTQQAVDLDQVIKTIYLEEINEDEPNQPREETTENHSTKNDDDDDDDDVQQYVSELLVEAVADCWGNLGEQPVEKVVLEDKKVAGSVEEVTVGALEMTGEPVIVLNNDTEDIEENQTTVTLPQDNIMKTKDGTCQELEVETVKLGEEKANNQKDDKGQEEKDKKSEDDNRAVESDGTVKGLKEALENGILCPEPQPQMTAEVQPDKERAPEKKDWRKDLKSETKDIDETKEVKTEWVKKEASTEEKHLPCRDDWIKELKSVIKYESLPKKKDGHVKRKRVVLLDDGHAYMPQCDEMTEERKEEVKLISHRRVNPLPAVYRNSRTTQDQHFEIALYVKAGSDGESIGNCPFSQRLFMILWLKGVIFNVTTVDLKRKPADLQDLAPGTNPPFVTFNGEVKVDVNMIEEFLEEKLTPPCYPRLAAKHPEANTAGIDVFAKFSAYIKNPKKDTNVALEKALLKSLQRLDDFLRTPLPEEIDTYASGDLPESSRSFLDGEELTLADCNLLPKLHILKVVAKKYRGFEIPAEMTGVWRYLNCAYQREEFTSTCPAEREIEFAYLDVAKRIK</sequence>
<dbReference type="InterPro" id="IPR010987">
    <property type="entry name" value="Glutathione-S-Trfase_C-like"/>
</dbReference>
<accession>A0AAV6RCC3</accession>
<keyword evidence="13" id="KW-0175">Coiled coil</keyword>
<keyword evidence="9" id="KW-0472">Membrane</keyword>
<feature type="region of interest" description="Disordered" evidence="14">
    <location>
        <begin position="66"/>
        <end position="135"/>
    </location>
</feature>
<feature type="domain" description="GST C-terminal" evidence="15">
    <location>
        <begin position="848"/>
        <end position="1019"/>
    </location>
</feature>
<comment type="subcellular location">
    <subcellularLocation>
        <location evidence="2">Cytoplasm</location>
    </subcellularLocation>
    <subcellularLocation>
        <location evidence="1">Membrane</location>
        <topology evidence="1">Single-pass membrane protein</topology>
    </subcellularLocation>
</comment>
<feature type="compositionally biased region" description="Basic and acidic residues" evidence="14">
    <location>
        <begin position="480"/>
        <end position="494"/>
    </location>
</feature>
<evidence type="ECO:0000256" key="6">
    <source>
        <dbReference type="ARBA" id="ARBA00022692"/>
    </source>
</evidence>
<dbReference type="InterPro" id="IPR053823">
    <property type="entry name" value="CLIC_N"/>
</dbReference>
<evidence type="ECO:0000256" key="5">
    <source>
        <dbReference type="ARBA" id="ARBA00022490"/>
    </source>
</evidence>
<dbReference type="PROSITE" id="PS50405">
    <property type="entry name" value="GST_CTER"/>
    <property type="match status" value="1"/>
</dbReference>
<evidence type="ECO:0000256" key="2">
    <source>
        <dbReference type="ARBA" id="ARBA00004496"/>
    </source>
</evidence>
<feature type="region of interest" description="Disordered" evidence="14">
    <location>
        <begin position="1"/>
        <end position="23"/>
    </location>
</feature>
<dbReference type="NCBIfam" id="TIGR00862">
    <property type="entry name" value="O-ClC"/>
    <property type="match status" value="1"/>
</dbReference>
<feature type="compositionally biased region" description="Basic and acidic residues" evidence="14">
    <location>
        <begin position="595"/>
        <end position="627"/>
    </location>
</feature>
<dbReference type="SFLD" id="SFLDS00019">
    <property type="entry name" value="Glutathione_Transferase_(cytos"/>
    <property type="match status" value="1"/>
</dbReference>
<comment type="similarity">
    <text evidence="3">Belongs to the chloride channel CLIC family.</text>
</comment>
<keyword evidence="17" id="KW-1185">Reference proteome</keyword>
<evidence type="ECO:0000256" key="4">
    <source>
        <dbReference type="ARBA" id="ARBA00022448"/>
    </source>
</evidence>
<feature type="region of interest" description="Disordered" evidence="14">
    <location>
        <begin position="287"/>
        <end position="309"/>
    </location>
</feature>
<keyword evidence="8" id="KW-0560">Oxidoreductase</keyword>
<dbReference type="GO" id="GO:0034707">
    <property type="term" value="C:chloride channel complex"/>
    <property type="evidence" value="ECO:0007669"/>
    <property type="project" value="UniProtKB-KW"/>
</dbReference>
<keyword evidence="5" id="KW-0963">Cytoplasm</keyword>
<keyword evidence="6" id="KW-0812">Transmembrane</keyword>
<dbReference type="Pfam" id="PF13410">
    <property type="entry name" value="GST_C_2"/>
    <property type="match status" value="1"/>
</dbReference>
<dbReference type="Proteomes" id="UP000693946">
    <property type="component" value="Linkage Group LG2"/>
</dbReference>
<evidence type="ECO:0000256" key="9">
    <source>
        <dbReference type="ARBA" id="ARBA00023136"/>
    </source>
</evidence>
<evidence type="ECO:0000256" key="7">
    <source>
        <dbReference type="ARBA" id="ARBA00022989"/>
    </source>
</evidence>
<feature type="region of interest" description="Disordered" evidence="14">
    <location>
        <begin position="158"/>
        <end position="230"/>
    </location>
</feature>
<evidence type="ECO:0000256" key="13">
    <source>
        <dbReference type="SAM" id="Coils"/>
    </source>
</evidence>
<feature type="compositionally biased region" description="Basic and acidic residues" evidence="14">
    <location>
        <begin position="116"/>
        <end position="125"/>
    </location>
</feature>
<keyword evidence="10" id="KW-0869">Chloride channel</keyword>
<dbReference type="EMBL" id="JAGKHQ010000012">
    <property type="protein sequence ID" value="KAG7502833.1"/>
    <property type="molecule type" value="Genomic_DNA"/>
</dbReference>
<dbReference type="GO" id="GO:0005737">
    <property type="term" value="C:cytoplasm"/>
    <property type="evidence" value="ECO:0007669"/>
    <property type="project" value="UniProtKB-SubCell"/>
</dbReference>
<dbReference type="InterPro" id="IPR040079">
    <property type="entry name" value="Glutathione_S-Trfase"/>
</dbReference>
<comment type="caution">
    <text evidence="16">The sequence shown here is derived from an EMBL/GenBank/DDBJ whole genome shotgun (WGS) entry which is preliminary data.</text>
</comment>